<evidence type="ECO:0000256" key="10">
    <source>
        <dbReference type="ARBA" id="ARBA00022786"/>
    </source>
</evidence>
<dbReference type="PROSITE" id="PS50089">
    <property type="entry name" value="ZF_RING_2"/>
    <property type="match status" value="1"/>
</dbReference>
<dbReference type="GO" id="GO:0000724">
    <property type="term" value="P:double-strand break repair via homologous recombination"/>
    <property type="evidence" value="ECO:0007669"/>
    <property type="project" value="TreeGrafter"/>
</dbReference>
<keyword evidence="11 16" id="KW-0862">Zinc</keyword>
<dbReference type="GO" id="GO:0061630">
    <property type="term" value="F:ubiquitin protein ligase activity"/>
    <property type="evidence" value="ECO:0007669"/>
    <property type="project" value="UniProtKB-EC"/>
</dbReference>
<dbReference type="Pfam" id="PF07574">
    <property type="entry name" value="SMC_Nse1"/>
    <property type="match status" value="1"/>
</dbReference>
<dbReference type="GO" id="GO:0008270">
    <property type="term" value="F:zinc ion binding"/>
    <property type="evidence" value="ECO:0007669"/>
    <property type="project" value="UniProtKB-KW"/>
</dbReference>
<keyword evidence="6 16" id="KW-0808">Transferase</keyword>
<reference evidence="19" key="1">
    <citation type="submission" date="2023-01" db="EMBL/GenBank/DDBJ databases">
        <title>Key to firefly adult light organ development and bioluminescence: homeobox transcription factors regulate luciferase expression and transportation to peroxisome.</title>
        <authorList>
            <person name="Fu X."/>
        </authorList>
    </citation>
    <scope>NUCLEOTIDE SEQUENCE [LARGE SCALE GENOMIC DNA]</scope>
</reference>
<dbReference type="Gene3D" id="3.30.40.10">
    <property type="entry name" value="Zinc/RING finger domain, C3HC4 (zinc finger)"/>
    <property type="match status" value="1"/>
</dbReference>
<dbReference type="InterPro" id="IPR013083">
    <property type="entry name" value="Znf_RING/FYVE/PHD"/>
</dbReference>
<evidence type="ECO:0000256" key="12">
    <source>
        <dbReference type="ARBA" id="ARBA00023172"/>
    </source>
</evidence>
<keyword evidence="19" id="KW-1185">Reference proteome</keyword>
<evidence type="ECO:0000256" key="9">
    <source>
        <dbReference type="ARBA" id="ARBA00022771"/>
    </source>
</evidence>
<protein>
    <recommendedName>
        <fullName evidence="5 16">Non-structural maintenance of chromosomes element 1 homolog</fullName>
        <ecNumber evidence="4 16">2.3.2.27</ecNumber>
    </recommendedName>
</protein>
<feature type="domain" description="RING-type" evidence="17">
    <location>
        <begin position="176"/>
        <end position="215"/>
    </location>
</feature>
<dbReference type="GO" id="GO:0005634">
    <property type="term" value="C:nucleus"/>
    <property type="evidence" value="ECO:0007669"/>
    <property type="project" value="UniProtKB-SubCell"/>
</dbReference>
<dbReference type="GO" id="GO:0030915">
    <property type="term" value="C:Smc5-Smc6 complex"/>
    <property type="evidence" value="ECO:0007669"/>
    <property type="project" value="UniProtKB-UniRule"/>
</dbReference>
<evidence type="ECO:0000256" key="2">
    <source>
        <dbReference type="ARBA" id="ARBA00004123"/>
    </source>
</evidence>
<dbReference type="Pfam" id="PF08746">
    <property type="entry name" value="zf-RING-like"/>
    <property type="match status" value="1"/>
</dbReference>
<keyword evidence="9 15" id="KW-0863">Zinc-finger</keyword>
<dbReference type="InterPro" id="IPR001841">
    <property type="entry name" value="Znf_RING"/>
</dbReference>
<dbReference type="Gene3D" id="1.10.10.10">
    <property type="entry name" value="Winged helix-like DNA-binding domain superfamily/Winged helix DNA-binding domain"/>
    <property type="match status" value="1"/>
</dbReference>
<keyword evidence="7 16" id="KW-0479">Metal-binding</keyword>
<keyword evidence="13 16" id="KW-0234">DNA repair</keyword>
<dbReference type="PANTHER" id="PTHR20973:SF0">
    <property type="entry name" value="NON-STRUCTURAL MAINTENANCE OF CHROMOSOMES ELEMENT 1 HOMOLOG"/>
    <property type="match status" value="1"/>
</dbReference>
<evidence type="ECO:0000256" key="1">
    <source>
        <dbReference type="ARBA" id="ARBA00000900"/>
    </source>
</evidence>
<comment type="catalytic activity">
    <reaction evidence="1 16">
        <text>S-ubiquitinyl-[E2 ubiquitin-conjugating enzyme]-L-cysteine + [acceptor protein]-L-lysine = [E2 ubiquitin-conjugating enzyme]-L-cysteine + N(6)-ubiquitinyl-[acceptor protein]-L-lysine.</text>
        <dbReference type="EC" id="2.3.2.27"/>
    </reaction>
</comment>
<dbReference type="AlphaFoldDB" id="A0AAN7NYE0"/>
<dbReference type="Proteomes" id="UP001353858">
    <property type="component" value="Unassembled WGS sequence"/>
</dbReference>
<dbReference type="InterPro" id="IPR014857">
    <property type="entry name" value="Nse1_RING_C4HC3-type"/>
</dbReference>
<evidence type="ECO:0000256" key="14">
    <source>
        <dbReference type="ARBA" id="ARBA00023242"/>
    </source>
</evidence>
<evidence type="ECO:0000313" key="18">
    <source>
        <dbReference type="EMBL" id="KAK4872877.1"/>
    </source>
</evidence>
<proteinExistence type="inferred from homology"/>
<evidence type="ECO:0000259" key="17">
    <source>
        <dbReference type="PROSITE" id="PS50089"/>
    </source>
</evidence>
<evidence type="ECO:0000256" key="16">
    <source>
        <dbReference type="RuleBase" id="RU368018"/>
    </source>
</evidence>
<evidence type="ECO:0000256" key="6">
    <source>
        <dbReference type="ARBA" id="ARBA00022679"/>
    </source>
</evidence>
<evidence type="ECO:0000256" key="11">
    <source>
        <dbReference type="ARBA" id="ARBA00022833"/>
    </source>
</evidence>
<keyword evidence="8 16" id="KW-0227">DNA damage</keyword>
<name>A0AAN7NYE0_9COLE</name>
<dbReference type="PANTHER" id="PTHR20973">
    <property type="entry name" value="NON-SMC ELEMENT 1-RELATED"/>
    <property type="match status" value="1"/>
</dbReference>
<dbReference type="EC" id="2.3.2.27" evidence="4 16"/>
<comment type="similarity">
    <text evidence="3 16">Belongs to the NSE1 family.</text>
</comment>
<sequence>MYSLDHKYFLQFMLKNSYISIDKALEFCHKHPIDVTDLASLKRFISVINAKITQQDLKLLVLKCEVTNDDALALVNTANDDITKLQNVYSANELEYFQLLLHELVVSENHRLKKMGCFNLTLIRGLTKDHIEKLLTKWIKNGYLVEKDSYVYLGARCIIEFAPYLSAHCKHFYSDCFLCSEAVFVGSTCASCNKIMHKSCLDKYLTKKNQCPECKRDWEDLEIQVTQDNDASTSE</sequence>
<evidence type="ECO:0000256" key="4">
    <source>
        <dbReference type="ARBA" id="ARBA00012483"/>
    </source>
</evidence>
<evidence type="ECO:0000313" key="19">
    <source>
        <dbReference type="Proteomes" id="UP001353858"/>
    </source>
</evidence>
<accession>A0AAN7NYE0</accession>
<comment type="subcellular location">
    <subcellularLocation>
        <location evidence="2 16">Nucleus</location>
    </subcellularLocation>
</comment>
<dbReference type="SUPFAM" id="SSF57850">
    <property type="entry name" value="RING/U-box"/>
    <property type="match status" value="1"/>
</dbReference>
<keyword evidence="14 16" id="KW-0539">Nucleus</keyword>
<dbReference type="Gene3D" id="3.90.1150.220">
    <property type="match status" value="1"/>
</dbReference>
<evidence type="ECO:0000256" key="15">
    <source>
        <dbReference type="PROSITE-ProRule" id="PRU00175"/>
    </source>
</evidence>
<comment type="caution">
    <text evidence="18">The sequence shown here is derived from an EMBL/GenBank/DDBJ whole genome shotgun (WGS) entry which is preliminary data.</text>
</comment>
<evidence type="ECO:0000256" key="8">
    <source>
        <dbReference type="ARBA" id="ARBA00022763"/>
    </source>
</evidence>
<keyword evidence="10 16" id="KW-0833">Ubl conjugation pathway</keyword>
<evidence type="ECO:0000256" key="13">
    <source>
        <dbReference type="ARBA" id="ARBA00023204"/>
    </source>
</evidence>
<organism evidence="18 19">
    <name type="scientific">Aquatica leii</name>
    <dbReference type="NCBI Taxonomy" id="1421715"/>
    <lineage>
        <taxon>Eukaryota</taxon>
        <taxon>Metazoa</taxon>
        <taxon>Ecdysozoa</taxon>
        <taxon>Arthropoda</taxon>
        <taxon>Hexapoda</taxon>
        <taxon>Insecta</taxon>
        <taxon>Pterygota</taxon>
        <taxon>Neoptera</taxon>
        <taxon>Endopterygota</taxon>
        <taxon>Coleoptera</taxon>
        <taxon>Polyphaga</taxon>
        <taxon>Elateriformia</taxon>
        <taxon>Elateroidea</taxon>
        <taxon>Lampyridae</taxon>
        <taxon>Luciolinae</taxon>
        <taxon>Aquatica</taxon>
    </lineage>
</organism>
<dbReference type="InterPro" id="IPR036388">
    <property type="entry name" value="WH-like_DNA-bd_sf"/>
</dbReference>
<keyword evidence="12 16" id="KW-0233">DNA recombination</keyword>
<dbReference type="EMBL" id="JARPUR010000007">
    <property type="protein sequence ID" value="KAK4872877.1"/>
    <property type="molecule type" value="Genomic_DNA"/>
</dbReference>
<comment type="subunit">
    <text evidence="16">Component of the Smc5-Smc6 complex.</text>
</comment>
<evidence type="ECO:0000256" key="7">
    <source>
        <dbReference type="ARBA" id="ARBA00022723"/>
    </source>
</evidence>
<evidence type="ECO:0000256" key="5">
    <source>
        <dbReference type="ARBA" id="ARBA00019422"/>
    </source>
</evidence>
<gene>
    <name evidence="18" type="ORF">RN001_014906</name>
</gene>
<evidence type="ECO:0000256" key="3">
    <source>
        <dbReference type="ARBA" id="ARBA00010258"/>
    </source>
</evidence>
<dbReference type="InterPro" id="IPR011513">
    <property type="entry name" value="Nse1"/>
</dbReference>